<organism evidence="9 12">
    <name type="scientific">Arctia plantaginis</name>
    <name type="common">Wood tiger moth</name>
    <name type="synonym">Phalaena plantaginis</name>
    <dbReference type="NCBI Taxonomy" id="874455"/>
    <lineage>
        <taxon>Eukaryota</taxon>
        <taxon>Metazoa</taxon>
        <taxon>Ecdysozoa</taxon>
        <taxon>Arthropoda</taxon>
        <taxon>Hexapoda</taxon>
        <taxon>Insecta</taxon>
        <taxon>Pterygota</taxon>
        <taxon>Neoptera</taxon>
        <taxon>Endopterygota</taxon>
        <taxon>Lepidoptera</taxon>
        <taxon>Glossata</taxon>
        <taxon>Ditrysia</taxon>
        <taxon>Noctuoidea</taxon>
        <taxon>Erebidae</taxon>
        <taxon>Arctiinae</taxon>
        <taxon>Arctia</taxon>
    </lineage>
</organism>
<proteinExistence type="inferred from homology"/>
<dbReference type="OrthoDB" id="18585at2759"/>
<dbReference type="Pfam" id="PF01130">
    <property type="entry name" value="CD36"/>
    <property type="match status" value="1"/>
</dbReference>
<dbReference type="AlphaFoldDB" id="A0A8S0Z554"/>
<keyword evidence="7" id="KW-0325">Glycoprotein</keyword>
<evidence type="ECO:0000313" key="12">
    <source>
        <dbReference type="Proteomes" id="UP000494256"/>
    </source>
</evidence>
<comment type="subcellular location">
    <subcellularLocation>
        <location evidence="1">Cell membrane</location>
    </subcellularLocation>
</comment>
<dbReference type="GO" id="GO:0005044">
    <property type="term" value="F:scavenger receptor activity"/>
    <property type="evidence" value="ECO:0007669"/>
    <property type="project" value="TreeGrafter"/>
</dbReference>
<evidence type="ECO:0000256" key="6">
    <source>
        <dbReference type="ARBA" id="ARBA00023136"/>
    </source>
</evidence>
<dbReference type="PANTHER" id="PTHR11923:SF104">
    <property type="entry name" value="FI07620P"/>
    <property type="match status" value="1"/>
</dbReference>
<comment type="caution">
    <text evidence="9">The sequence shown here is derived from an EMBL/GenBank/DDBJ whole genome shotgun (WGS) entry which is preliminary data.</text>
</comment>
<evidence type="ECO:0000313" key="10">
    <source>
        <dbReference type="EMBL" id="CAB3235108.1"/>
    </source>
</evidence>
<keyword evidence="11" id="KW-1185">Reference proteome</keyword>
<dbReference type="PANTHER" id="PTHR11923">
    <property type="entry name" value="SCAVENGER RECEPTOR CLASS B TYPE-1 SR-B1"/>
    <property type="match status" value="1"/>
</dbReference>
<evidence type="ECO:0008006" key="13">
    <source>
        <dbReference type="Google" id="ProtNLM"/>
    </source>
</evidence>
<evidence type="ECO:0000256" key="1">
    <source>
        <dbReference type="ARBA" id="ARBA00004236"/>
    </source>
</evidence>
<comment type="similarity">
    <text evidence="2">Belongs to the CD36 family.</text>
</comment>
<evidence type="ECO:0000256" key="2">
    <source>
        <dbReference type="ARBA" id="ARBA00010532"/>
    </source>
</evidence>
<evidence type="ECO:0000256" key="7">
    <source>
        <dbReference type="ARBA" id="ARBA00023180"/>
    </source>
</evidence>
<dbReference type="GO" id="GO:0005886">
    <property type="term" value="C:plasma membrane"/>
    <property type="evidence" value="ECO:0007669"/>
    <property type="project" value="UniProtKB-SubCell"/>
</dbReference>
<keyword evidence="6 8" id="KW-0472">Membrane</keyword>
<keyword evidence="5 8" id="KW-1133">Transmembrane helix</keyword>
<gene>
    <name evidence="9" type="ORF">APLA_LOCUS2739</name>
    <name evidence="10" type="ORF">APLA_LOCUS5933</name>
</gene>
<dbReference type="Proteomes" id="UP000494106">
    <property type="component" value="Unassembled WGS sequence"/>
</dbReference>
<keyword evidence="3" id="KW-1003">Cell membrane</keyword>
<dbReference type="PRINTS" id="PR01609">
    <property type="entry name" value="CD36FAMILY"/>
</dbReference>
<evidence type="ECO:0000256" key="5">
    <source>
        <dbReference type="ARBA" id="ARBA00022989"/>
    </source>
</evidence>
<evidence type="ECO:0000313" key="9">
    <source>
        <dbReference type="EMBL" id="CAB3226880.1"/>
    </source>
</evidence>
<keyword evidence="4 8" id="KW-0812">Transmembrane</keyword>
<protein>
    <recommendedName>
        <fullName evidence="13">Scavenger receptor class B member 1</fullName>
    </recommendedName>
</protein>
<name>A0A8S0Z554_ARCPL</name>
<evidence type="ECO:0000256" key="4">
    <source>
        <dbReference type="ARBA" id="ARBA00022692"/>
    </source>
</evidence>
<dbReference type="EMBL" id="CADEBD010000275">
    <property type="protein sequence ID" value="CAB3226880.1"/>
    <property type="molecule type" value="Genomic_DNA"/>
</dbReference>
<evidence type="ECO:0000256" key="3">
    <source>
        <dbReference type="ARBA" id="ARBA00022475"/>
    </source>
</evidence>
<evidence type="ECO:0000313" key="11">
    <source>
        <dbReference type="Proteomes" id="UP000494106"/>
    </source>
</evidence>
<feature type="transmembrane region" description="Helical" evidence="8">
    <location>
        <begin position="451"/>
        <end position="471"/>
    </location>
</feature>
<evidence type="ECO:0000256" key="8">
    <source>
        <dbReference type="SAM" id="Phobius"/>
    </source>
</evidence>
<accession>A0A8S0Z554</accession>
<sequence length="509" mass="58186">MGYITKVDCEGNKPTKIKLCTSLTFGLIFLMITALTIILEPISITSRYIARMDSGTLMHEALKRETDSVHLSLYLFNITNAEQFVNGEDEKLKVQEVGPFTYQENRTNEDLEIDHEAGVVRYTPRHKVTFLPEESIGDPKDIILTLPNIAMLSMASKVTNYGYFAKMGFNMLARRLDSNATVTINAHDYMWGFDEPLIRLGNQIMPGWINFEKLGLLDRLYDNKTSIRLEVSSRDSDKFMVKTVNGVAGLKQWGYEENKTRSKCNSFTDAYEGLCYPPELAPTRRIRLYRNVLCRFLDLDYHGTTKTDLGFEGLLYKISNSTYRNIPENQCLCSNGICHDGISDISPCMYGLPIVLSNAHFMDTDPKIYDRIEGFTPNEEEHGSEFIIEKTIGMVMTTRFSVQVNIMMQDVGFNSKISRFSDMFVPVGYFKIVQPKLTEETLHSLRLIHIYSPYLLLTTQILFTAAGLLLISQSAKLLYYNWIYDRRKGLSLHLQSKDTKEASAEPLMR</sequence>
<dbReference type="GO" id="GO:0005737">
    <property type="term" value="C:cytoplasm"/>
    <property type="evidence" value="ECO:0007669"/>
    <property type="project" value="TreeGrafter"/>
</dbReference>
<feature type="transmembrane region" description="Helical" evidence="8">
    <location>
        <begin position="20"/>
        <end position="39"/>
    </location>
</feature>
<dbReference type="EMBL" id="CADEBC010000485">
    <property type="protein sequence ID" value="CAB3235108.1"/>
    <property type="molecule type" value="Genomic_DNA"/>
</dbReference>
<reference evidence="11 12" key="1">
    <citation type="submission" date="2020-04" db="EMBL/GenBank/DDBJ databases">
        <authorList>
            <person name="Wallbank WR R."/>
            <person name="Pardo Diaz C."/>
            <person name="Kozak K."/>
            <person name="Martin S."/>
            <person name="Jiggins C."/>
            <person name="Moest M."/>
            <person name="Warren A I."/>
            <person name="Byers J.R.P. K."/>
            <person name="Montejo-Kovacevich G."/>
            <person name="Yen C E."/>
        </authorList>
    </citation>
    <scope>NUCLEOTIDE SEQUENCE [LARGE SCALE GENOMIC DNA]</scope>
</reference>
<dbReference type="InterPro" id="IPR002159">
    <property type="entry name" value="CD36_fam"/>
</dbReference>
<dbReference type="Proteomes" id="UP000494256">
    <property type="component" value="Unassembled WGS sequence"/>
</dbReference>